<dbReference type="SUPFAM" id="SSF82866">
    <property type="entry name" value="Multidrug efflux transporter AcrB transmembrane domain"/>
    <property type="match status" value="1"/>
</dbReference>
<evidence type="ECO:0000256" key="3">
    <source>
        <dbReference type="ARBA" id="ARBA00022475"/>
    </source>
</evidence>
<dbReference type="InterPro" id="IPR022813">
    <property type="entry name" value="SecD/SecF_arch_bac"/>
</dbReference>
<evidence type="ECO:0000259" key="10">
    <source>
        <dbReference type="Pfam" id="PF03176"/>
    </source>
</evidence>
<evidence type="ECO:0000256" key="4">
    <source>
        <dbReference type="ARBA" id="ARBA00022692"/>
    </source>
</evidence>
<keyword evidence="5" id="KW-0653">Protein transport</keyword>
<evidence type="ECO:0000313" key="11">
    <source>
        <dbReference type="EMBL" id="SVE64082.1"/>
    </source>
</evidence>
<keyword evidence="6 9" id="KW-1133">Transmembrane helix</keyword>
<protein>
    <recommendedName>
        <fullName evidence="10">Membrane transport protein MMPL domain-containing protein</fullName>
    </recommendedName>
</protein>
<reference evidence="11" key="1">
    <citation type="submission" date="2018-05" db="EMBL/GenBank/DDBJ databases">
        <authorList>
            <person name="Lanie J.A."/>
            <person name="Ng W.-L."/>
            <person name="Kazmierczak K.M."/>
            <person name="Andrzejewski T.M."/>
            <person name="Davidsen T.M."/>
            <person name="Wayne K.J."/>
            <person name="Tettelin H."/>
            <person name="Glass J.I."/>
            <person name="Rusch D."/>
            <person name="Podicherti R."/>
            <person name="Tsui H.-C.T."/>
            <person name="Winkler M.E."/>
        </authorList>
    </citation>
    <scope>NUCLEOTIDE SEQUENCE</scope>
</reference>
<keyword evidence="2" id="KW-0813">Transport</keyword>
<dbReference type="InterPro" id="IPR004869">
    <property type="entry name" value="MMPL_dom"/>
</dbReference>
<dbReference type="Gene3D" id="1.20.1640.10">
    <property type="entry name" value="Multidrug efflux transporter AcrB transmembrane domain"/>
    <property type="match status" value="1"/>
</dbReference>
<proteinExistence type="predicted"/>
<feature type="domain" description="Membrane transport protein MMPL" evidence="10">
    <location>
        <begin position="2"/>
        <end position="95"/>
    </location>
</feature>
<dbReference type="AlphaFoldDB" id="A0A383F4H8"/>
<dbReference type="PANTHER" id="PTHR30081">
    <property type="entry name" value="PROTEIN-EXPORT MEMBRANE PROTEIN SEC"/>
    <property type="match status" value="1"/>
</dbReference>
<evidence type="ECO:0000256" key="6">
    <source>
        <dbReference type="ARBA" id="ARBA00022989"/>
    </source>
</evidence>
<sequence length="107" mass="11407">CIVLTVGMAVDANVLIFERIREEIRNGNSPQASINAGYEKALSTIADANITTLIAAIVLFAFGTGPVKGFAVTLSLGILTSMFTSIIGTRAIVNLAFGRRRLERLPI</sequence>
<evidence type="ECO:0000256" key="5">
    <source>
        <dbReference type="ARBA" id="ARBA00022927"/>
    </source>
</evidence>
<feature type="non-terminal residue" evidence="11">
    <location>
        <position position="1"/>
    </location>
</feature>
<feature type="transmembrane region" description="Helical" evidence="9">
    <location>
        <begin position="41"/>
        <end position="62"/>
    </location>
</feature>
<dbReference type="GO" id="GO:0005886">
    <property type="term" value="C:plasma membrane"/>
    <property type="evidence" value="ECO:0007669"/>
    <property type="project" value="TreeGrafter"/>
</dbReference>
<accession>A0A383F4H8</accession>
<evidence type="ECO:0000256" key="8">
    <source>
        <dbReference type="ARBA" id="ARBA00023136"/>
    </source>
</evidence>
<keyword evidence="4 9" id="KW-0812">Transmembrane</keyword>
<evidence type="ECO:0000256" key="2">
    <source>
        <dbReference type="ARBA" id="ARBA00022448"/>
    </source>
</evidence>
<feature type="transmembrane region" description="Helical" evidence="9">
    <location>
        <begin position="74"/>
        <end position="97"/>
    </location>
</feature>
<gene>
    <name evidence="11" type="ORF">METZ01_LOCUS516936</name>
</gene>
<dbReference type="EMBL" id="UINC01231515">
    <property type="protein sequence ID" value="SVE64082.1"/>
    <property type="molecule type" value="Genomic_DNA"/>
</dbReference>
<evidence type="ECO:0000256" key="1">
    <source>
        <dbReference type="ARBA" id="ARBA00004141"/>
    </source>
</evidence>
<dbReference type="PANTHER" id="PTHR30081:SF1">
    <property type="entry name" value="PROTEIN TRANSLOCASE SUBUNIT SECD"/>
    <property type="match status" value="1"/>
</dbReference>
<name>A0A383F4H8_9ZZZZ</name>
<dbReference type="GO" id="GO:0015031">
    <property type="term" value="P:protein transport"/>
    <property type="evidence" value="ECO:0007669"/>
    <property type="project" value="UniProtKB-KW"/>
</dbReference>
<evidence type="ECO:0000256" key="9">
    <source>
        <dbReference type="SAM" id="Phobius"/>
    </source>
</evidence>
<dbReference type="Pfam" id="PF03176">
    <property type="entry name" value="MMPL"/>
    <property type="match status" value="1"/>
</dbReference>
<comment type="subcellular location">
    <subcellularLocation>
        <location evidence="1">Membrane</location>
        <topology evidence="1">Multi-pass membrane protein</topology>
    </subcellularLocation>
</comment>
<keyword evidence="3" id="KW-1003">Cell membrane</keyword>
<keyword evidence="7" id="KW-0811">Translocation</keyword>
<evidence type="ECO:0000256" key="7">
    <source>
        <dbReference type="ARBA" id="ARBA00023010"/>
    </source>
</evidence>
<keyword evidence="8 9" id="KW-0472">Membrane</keyword>
<organism evidence="11">
    <name type="scientific">marine metagenome</name>
    <dbReference type="NCBI Taxonomy" id="408172"/>
    <lineage>
        <taxon>unclassified sequences</taxon>
        <taxon>metagenomes</taxon>
        <taxon>ecological metagenomes</taxon>
    </lineage>
</organism>